<reference evidence="3" key="1">
    <citation type="submission" date="2016-03" db="EMBL/GenBank/DDBJ databases">
        <authorList>
            <person name="Ploux O."/>
        </authorList>
    </citation>
    <scope>NUCLEOTIDE SEQUENCE [LARGE SCALE GENOMIC DNA]</scope>
    <source>
        <strain evidence="3">UK7</strain>
    </source>
</reference>
<feature type="region of interest" description="Disordered" evidence="1">
    <location>
        <begin position="15"/>
        <end position="51"/>
    </location>
</feature>
<keyword evidence="3" id="KW-1185">Reference proteome</keyword>
<evidence type="ECO:0000313" key="3">
    <source>
        <dbReference type="Proteomes" id="UP000178129"/>
    </source>
</evidence>
<dbReference type="Proteomes" id="UP000178129">
    <property type="component" value="Unassembled WGS sequence"/>
</dbReference>
<evidence type="ECO:0000313" key="2">
    <source>
        <dbReference type="EMBL" id="CZS98399.1"/>
    </source>
</evidence>
<dbReference type="AlphaFoldDB" id="A0A1E1KK38"/>
<gene>
    <name evidence="2" type="ORF">RCO7_04208</name>
</gene>
<organism evidence="2 3">
    <name type="scientific">Rhynchosporium graminicola</name>
    <dbReference type="NCBI Taxonomy" id="2792576"/>
    <lineage>
        <taxon>Eukaryota</taxon>
        <taxon>Fungi</taxon>
        <taxon>Dikarya</taxon>
        <taxon>Ascomycota</taxon>
        <taxon>Pezizomycotina</taxon>
        <taxon>Leotiomycetes</taxon>
        <taxon>Helotiales</taxon>
        <taxon>Ploettnerulaceae</taxon>
        <taxon>Rhynchosporium</taxon>
    </lineage>
</organism>
<feature type="compositionally biased region" description="Basic and acidic residues" evidence="1">
    <location>
        <begin position="15"/>
        <end position="25"/>
    </location>
</feature>
<evidence type="ECO:0000256" key="1">
    <source>
        <dbReference type="SAM" id="MobiDB-lite"/>
    </source>
</evidence>
<comment type="caution">
    <text evidence="2">The sequence shown here is derived from an EMBL/GenBank/DDBJ whole genome shotgun (WGS) entry which is preliminary data.</text>
</comment>
<dbReference type="InParanoid" id="A0A1E1KK38"/>
<dbReference type="EMBL" id="FJUW01000015">
    <property type="protein sequence ID" value="CZS98399.1"/>
    <property type="molecule type" value="Genomic_DNA"/>
</dbReference>
<feature type="compositionally biased region" description="Low complexity" evidence="1">
    <location>
        <begin position="69"/>
        <end position="104"/>
    </location>
</feature>
<accession>A0A1E1KK38</accession>
<sequence length="423" mass="47152">MASSQNLIYPLYEKDAYTRGPREGEDFSNLAGQVEGGEVSPDGIDSDEWDKDYCDLSELEFEGFFGLNSPVSATTPTSDTSSTSLSATSSSSPTPNSSFSTPENSSDHTSHIPKSKSISFTHRYQPPEKHPHLPNSDTTTSAPAPAPAPTPQEVFPKLNVRDAPPDPATGHTLVEFQYFPFLPPDLRSKILRVACPPPSNLRIRYSIHGLRKDHDRSRDGDREEDGEWRFEDGDAAKVGENRMVRSLAQGWREARFLMMSDGWGVVHLKARGDRRWFNFKGGIMVWEIDMGSERGRERADMRVAIPCDIPISKDTTARVECLGVSQELWLKWPFAPPTSASQDPDSYQRHATDPWKAQLITLMSNLQIFQLLIPKHASMYRQKRLVKIVSATFKEVLADADEAGAGAVPRPRPRVEVVGTKNV</sequence>
<protein>
    <submittedName>
        <fullName evidence="2">Uncharacterized protein</fullName>
    </submittedName>
</protein>
<proteinExistence type="predicted"/>
<name>A0A1E1KK38_9HELO</name>
<feature type="region of interest" description="Disordered" evidence="1">
    <location>
        <begin position="67"/>
        <end position="168"/>
    </location>
</feature>